<dbReference type="SUPFAM" id="SSF49879">
    <property type="entry name" value="SMAD/FHA domain"/>
    <property type="match status" value="1"/>
</dbReference>
<organism evidence="2 3">
    <name type="scientific">Symbiodinium pilosum</name>
    <name type="common">Dinoflagellate</name>
    <dbReference type="NCBI Taxonomy" id="2952"/>
    <lineage>
        <taxon>Eukaryota</taxon>
        <taxon>Sar</taxon>
        <taxon>Alveolata</taxon>
        <taxon>Dinophyceae</taxon>
        <taxon>Suessiales</taxon>
        <taxon>Symbiodiniaceae</taxon>
        <taxon>Symbiodinium</taxon>
    </lineage>
</organism>
<dbReference type="Pfam" id="PF00498">
    <property type="entry name" value="FHA"/>
    <property type="match status" value="1"/>
</dbReference>
<feature type="non-terminal residue" evidence="2">
    <location>
        <position position="147"/>
    </location>
</feature>
<gene>
    <name evidence="2" type="primary">March7</name>
    <name evidence="2" type="ORF">SPIL2461_LOCUS19040</name>
</gene>
<dbReference type="EMBL" id="CAJNIZ010044238">
    <property type="protein sequence ID" value="CAE7682756.1"/>
    <property type="molecule type" value="Genomic_DNA"/>
</dbReference>
<comment type="caution">
    <text evidence="2">The sequence shown here is derived from an EMBL/GenBank/DDBJ whole genome shotgun (WGS) entry which is preliminary data.</text>
</comment>
<keyword evidence="3" id="KW-1185">Reference proteome</keyword>
<evidence type="ECO:0000313" key="2">
    <source>
        <dbReference type="EMBL" id="CAE7682756.1"/>
    </source>
</evidence>
<dbReference type="AlphaFoldDB" id="A0A812WML1"/>
<name>A0A812WML1_SYMPI</name>
<dbReference type="SMART" id="SM00240">
    <property type="entry name" value="FHA"/>
    <property type="match status" value="1"/>
</dbReference>
<dbReference type="InterPro" id="IPR008984">
    <property type="entry name" value="SMAD_FHA_dom_sf"/>
</dbReference>
<dbReference type="PANTHER" id="PTHR46210">
    <property type="entry name" value="FHA DOMAIN-CONTAINING PROTEIN"/>
    <property type="match status" value="1"/>
</dbReference>
<protein>
    <submittedName>
        <fullName evidence="2">March7 protein</fullName>
    </submittedName>
</protein>
<dbReference type="PANTHER" id="PTHR46210:SF1">
    <property type="entry name" value="FHA DOMAIN-CONTAINING PROTEIN"/>
    <property type="match status" value="1"/>
</dbReference>
<dbReference type="CDD" id="cd00060">
    <property type="entry name" value="FHA"/>
    <property type="match status" value="1"/>
</dbReference>
<sequence length="147" mass="16556">GSIEFVHLGCLRYWIRGRLNLTDGASGGSYFYRPLACELCKATYPTYVHMAQDRVPLVEVPRTTPPFIVLENLVRDSQQHATRGLHVISLAEKVLKLGRGHDSDVRIADVSISRCHAMIRYSQGNFVLQDNDSKFGTLVAMKKPRQL</sequence>
<dbReference type="PROSITE" id="PS50006">
    <property type="entry name" value="FHA_DOMAIN"/>
    <property type="match status" value="1"/>
</dbReference>
<dbReference type="OrthoDB" id="264354at2759"/>
<evidence type="ECO:0000313" key="3">
    <source>
        <dbReference type="Proteomes" id="UP000649617"/>
    </source>
</evidence>
<dbReference type="Gene3D" id="3.30.40.10">
    <property type="entry name" value="Zinc/RING finger domain, C3HC4 (zinc finger)"/>
    <property type="match status" value="1"/>
</dbReference>
<proteinExistence type="predicted"/>
<dbReference type="InterPro" id="IPR000253">
    <property type="entry name" value="FHA_dom"/>
</dbReference>
<reference evidence="2" key="1">
    <citation type="submission" date="2021-02" db="EMBL/GenBank/DDBJ databases">
        <authorList>
            <person name="Dougan E. K."/>
            <person name="Rhodes N."/>
            <person name="Thang M."/>
            <person name="Chan C."/>
        </authorList>
    </citation>
    <scope>NUCLEOTIDE SEQUENCE</scope>
</reference>
<accession>A0A812WML1</accession>
<evidence type="ECO:0000259" key="1">
    <source>
        <dbReference type="PROSITE" id="PS50006"/>
    </source>
</evidence>
<feature type="non-terminal residue" evidence="2">
    <location>
        <position position="1"/>
    </location>
</feature>
<dbReference type="Gene3D" id="2.60.200.20">
    <property type="match status" value="1"/>
</dbReference>
<dbReference type="Proteomes" id="UP000649617">
    <property type="component" value="Unassembled WGS sequence"/>
</dbReference>
<dbReference type="InterPro" id="IPR013083">
    <property type="entry name" value="Znf_RING/FYVE/PHD"/>
</dbReference>
<feature type="domain" description="FHA" evidence="1">
    <location>
        <begin position="95"/>
        <end position="144"/>
    </location>
</feature>